<evidence type="ECO:0000313" key="1">
    <source>
        <dbReference type="EMBL" id="SOB53870.1"/>
    </source>
</evidence>
<name>A0AAX2HC34_9PSED</name>
<organism evidence="1 2">
    <name type="scientific">Pseudomonas lundensis</name>
    <dbReference type="NCBI Taxonomy" id="86185"/>
    <lineage>
        <taxon>Bacteria</taxon>
        <taxon>Pseudomonadati</taxon>
        <taxon>Pseudomonadota</taxon>
        <taxon>Gammaproteobacteria</taxon>
        <taxon>Pseudomonadales</taxon>
        <taxon>Pseudomonadaceae</taxon>
        <taxon>Pseudomonas</taxon>
    </lineage>
</organism>
<proteinExistence type="predicted"/>
<dbReference type="Proteomes" id="UP000219564">
    <property type="component" value="Unassembled WGS sequence"/>
</dbReference>
<accession>A0AAX2HC34</accession>
<dbReference type="EMBL" id="OBKZ01000041">
    <property type="protein sequence ID" value="SOB53870.1"/>
    <property type="molecule type" value="Genomic_DNA"/>
</dbReference>
<comment type="caution">
    <text evidence="1">The sequence shown here is derived from an EMBL/GenBank/DDBJ whole genome shotgun (WGS) entry which is preliminary data.</text>
</comment>
<dbReference type="AlphaFoldDB" id="A0AAX2HC34"/>
<protein>
    <submittedName>
        <fullName evidence="1">Uncharacterized protein</fullName>
    </submittedName>
</protein>
<dbReference type="RefSeq" id="WP_097192477.1">
    <property type="nucleotide sequence ID" value="NZ_OBKZ01000041.1"/>
</dbReference>
<sequence>MNECQFHNNCGGYCETPEQVAANLCEDCQDAERMDEAVRLRNVAIVEAATELLDVLDAAANVDEPSSDQRVWMERLRIALAA</sequence>
<reference evidence="1 2" key="1">
    <citation type="submission" date="2017-08" db="EMBL/GenBank/DDBJ databases">
        <authorList>
            <person name="Chaillou S."/>
        </authorList>
    </citation>
    <scope>NUCLEOTIDE SEQUENCE [LARGE SCALE GENOMIC DNA]</scope>
    <source>
        <strain evidence="1 2">MFPA15A1205</strain>
    </source>
</reference>
<evidence type="ECO:0000313" key="2">
    <source>
        <dbReference type="Proteomes" id="UP000219564"/>
    </source>
</evidence>
<gene>
    <name evidence="1" type="ORF">PLUA15_460060</name>
</gene>